<dbReference type="AlphaFoldDB" id="A0A9P7B2K0"/>
<protein>
    <submittedName>
        <fullName evidence="2">Uncharacterized protein</fullName>
    </submittedName>
</protein>
<accession>A0A9P7B2K0</accession>
<dbReference type="Proteomes" id="UP000777482">
    <property type="component" value="Unassembled WGS sequence"/>
</dbReference>
<evidence type="ECO:0000313" key="2">
    <source>
        <dbReference type="EMBL" id="KAG0655447.1"/>
    </source>
</evidence>
<evidence type="ECO:0000313" key="3">
    <source>
        <dbReference type="Proteomes" id="UP000777482"/>
    </source>
</evidence>
<keyword evidence="3" id="KW-1185">Reference proteome</keyword>
<proteinExistence type="predicted"/>
<comment type="caution">
    <text evidence="2">The sequence shown here is derived from an EMBL/GenBank/DDBJ whole genome shotgun (WGS) entry which is preliminary data.</text>
</comment>
<evidence type="ECO:0000256" key="1">
    <source>
        <dbReference type="SAM" id="MobiDB-lite"/>
    </source>
</evidence>
<dbReference type="EMBL" id="PUHQ01000120">
    <property type="protein sequence ID" value="KAG0655447.1"/>
    <property type="molecule type" value="Genomic_DNA"/>
</dbReference>
<feature type="region of interest" description="Disordered" evidence="1">
    <location>
        <begin position="415"/>
        <end position="435"/>
    </location>
</feature>
<reference evidence="2 3" key="1">
    <citation type="submission" date="2020-11" db="EMBL/GenBank/DDBJ databases">
        <title>Kefir isolates.</title>
        <authorList>
            <person name="Marcisauskas S."/>
            <person name="Kim Y."/>
            <person name="Blasche S."/>
        </authorList>
    </citation>
    <scope>NUCLEOTIDE SEQUENCE [LARGE SCALE GENOMIC DNA]</scope>
    <source>
        <strain evidence="2 3">KR</strain>
    </source>
</reference>
<dbReference type="OrthoDB" id="10668546at2759"/>
<gene>
    <name evidence="2" type="ORF">C6P46_000989</name>
</gene>
<name>A0A9P7B2K0_RHOMI</name>
<sequence>MAPEQLGLLRIPTGALLLQRQLLSEDMPAFFVLGTNADPSKHVLRDTVDKLTCGFVESFVKAEAPRLFRPVNYDAKKKLAEYSTFPFYLACELSEFSVPQDHFAVSLPWNRADLALRHVFVDKRQLDPAAAFASQMVLPPEVILFQCLCMLGRDHLQEDDRFFAHYGIRLIASITRELAGIRVTKFFSLSHWVRVIGTPTYSAHPLHPMQITKIRECLTKGQAVTAEDKEKDSNARATIEDYLQAFYFVEALLLVRVNTQHFWWLRALQPMEIESLKSAPRAGLGEICCRCSPQSSARNGKDTGRYASHNRVHDLTEILGLPYQNLDDRQCFPRFKALTKRWWQEGQVKMTVPERRQRLVEIPFVPQPRCIQQRSSKDSKPTAWTRWFQRSRSTRGACEGSMAAATSVAARSAQTRDLASNVSPRGASDLPAPRMNQSCARTSRSLAAPCPWARTRRTWLSSVFIPMAHTPTTPYKIVHPHFGITGLDLLSAAFDVSAKALQASKDLYFDGITALVIYALATGHVDLDPKARPSLTQLFKHAWPPADAPLTIRCGTAVDDHQNLVVRLRPWEVQSSRPKAAFHLQLYPLNILGWDRPKEQAHRIPNTLLCKTTWQLIDQVASAGGRFQQRHQKKVKALRPEMVIVSTLQQLLSVPKLTVGHKRRVLWTLELVGGLIRDAARDGAESAQHWFDSKVWMYAVLLSAGAPENSTQAHCLYEAQALGRLLKLLNKAHEHGDASIFKFYQKLLEVSSLLARLQFSKPHGLFAQDTLELRNTGYDPRKERHAKRVPNFSKAEKVLRQWAKGPEVEA</sequence>
<organism evidence="2 3">
    <name type="scientific">Rhodotorula mucilaginosa</name>
    <name type="common">Yeast</name>
    <name type="synonym">Rhodotorula rubra</name>
    <dbReference type="NCBI Taxonomy" id="5537"/>
    <lineage>
        <taxon>Eukaryota</taxon>
        <taxon>Fungi</taxon>
        <taxon>Dikarya</taxon>
        <taxon>Basidiomycota</taxon>
        <taxon>Pucciniomycotina</taxon>
        <taxon>Microbotryomycetes</taxon>
        <taxon>Sporidiobolales</taxon>
        <taxon>Sporidiobolaceae</taxon>
        <taxon>Rhodotorula</taxon>
    </lineage>
</organism>